<sequence length="254" mass="28694">MKNHRQEQILEILKEKGKVNVHNLSEYFSVTPKTIRRDLEFLEENGELVRIHGGAEMTKTDILRDKPFGVRLNIEAEKKEKIGKEAAMLLKNGQRIFIGAGSTLDYLSSYIDNTNRLYVVTDSITVVNQLNNRSEVEIFMIGGEITKHILGASGTIAENTLKNFWFDMAFISASTVDQEGHLFHRGPAEFGIYKHLAERTTKLVALIDSTKLGKHNFINVAKLRKNDILITDEDADPAFIEALRLQGIEIIIAK</sequence>
<dbReference type="Gene3D" id="3.40.50.1360">
    <property type="match status" value="1"/>
</dbReference>
<dbReference type="RefSeq" id="WP_005343643.1">
    <property type="nucleotide sequence ID" value="NZ_BLYK01000005.1"/>
</dbReference>
<keyword evidence="1" id="KW-0805">Transcription regulation</keyword>
<evidence type="ECO:0000259" key="4">
    <source>
        <dbReference type="PROSITE" id="PS51000"/>
    </source>
</evidence>
<keyword evidence="3" id="KW-0804">Transcription</keyword>
<name>A0A174F2L1_9FIRM</name>
<keyword evidence="2" id="KW-0238">DNA-binding</keyword>
<dbReference type="AlphaFoldDB" id="A0A174F2L1"/>
<dbReference type="InterPro" id="IPR001034">
    <property type="entry name" value="DeoR_HTH"/>
</dbReference>
<dbReference type="InterPro" id="IPR014036">
    <property type="entry name" value="DeoR-like_C"/>
</dbReference>
<dbReference type="GO" id="GO:0003677">
    <property type="term" value="F:DNA binding"/>
    <property type="evidence" value="ECO:0007669"/>
    <property type="project" value="UniProtKB-KW"/>
</dbReference>
<organism evidence="5 6">
    <name type="scientific">Anaerobutyricum hallii</name>
    <dbReference type="NCBI Taxonomy" id="39488"/>
    <lineage>
        <taxon>Bacteria</taxon>
        <taxon>Bacillati</taxon>
        <taxon>Bacillota</taxon>
        <taxon>Clostridia</taxon>
        <taxon>Lachnospirales</taxon>
        <taxon>Lachnospiraceae</taxon>
        <taxon>Anaerobutyricum</taxon>
    </lineage>
</organism>
<dbReference type="SMART" id="SM01134">
    <property type="entry name" value="DeoRC"/>
    <property type="match status" value="1"/>
</dbReference>
<dbReference type="Proteomes" id="UP000095679">
    <property type="component" value="Unassembled WGS sequence"/>
</dbReference>
<dbReference type="PANTHER" id="PTHR30363:SF44">
    <property type="entry name" value="AGA OPERON TRANSCRIPTIONAL REPRESSOR-RELATED"/>
    <property type="match status" value="1"/>
</dbReference>
<evidence type="ECO:0000313" key="6">
    <source>
        <dbReference type="Proteomes" id="UP000095679"/>
    </source>
</evidence>
<dbReference type="InterPro" id="IPR036388">
    <property type="entry name" value="WH-like_DNA-bd_sf"/>
</dbReference>
<dbReference type="PROSITE" id="PS00894">
    <property type="entry name" value="HTH_DEOR_1"/>
    <property type="match status" value="1"/>
</dbReference>
<dbReference type="PRINTS" id="PR00037">
    <property type="entry name" value="HTHLACR"/>
</dbReference>
<dbReference type="SUPFAM" id="SSF100950">
    <property type="entry name" value="NagB/RpiA/CoA transferase-like"/>
    <property type="match status" value="1"/>
</dbReference>
<feature type="domain" description="HTH deoR-type" evidence="4">
    <location>
        <begin position="2"/>
        <end position="57"/>
    </location>
</feature>
<accession>A0A174F2L1</accession>
<proteinExistence type="predicted"/>
<dbReference type="EMBL" id="CYZL01000014">
    <property type="protein sequence ID" value="CUO44572.1"/>
    <property type="molecule type" value="Genomic_DNA"/>
</dbReference>
<evidence type="ECO:0000256" key="3">
    <source>
        <dbReference type="ARBA" id="ARBA00023163"/>
    </source>
</evidence>
<dbReference type="Pfam" id="PF08220">
    <property type="entry name" value="HTH_DeoR"/>
    <property type="match status" value="1"/>
</dbReference>
<dbReference type="GO" id="GO:0003700">
    <property type="term" value="F:DNA-binding transcription factor activity"/>
    <property type="evidence" value="ECO:0007669"/>
    <property type="project" value="InterPro"/>
</dbReference>
<dbReference type="InterPro" id="IPR036390">
    <property type="entry name" value="WH_DNA-bd_sf"/>
</dbReference>
<dbReference type="SMART" id="SM00420">
    <property type="entry name" value="HTH_DEOR"/>
    <property type="match status" value="1"/>
</dbReference>
<dbReference type="InterPro" id="IPR050313">
    <property type="entry name" value="Carb_Metab_HTH_regulators"/>
</dbReference>
<dbReference type="SUPFAM" id="SSF46785">
    <property type="entry name" value="Winged helix' DNA-binding domain"/>
    <property type="match status" value="1"/>
</dbReference>
<dbReference type="PROSITE" id="PS51000">
    <property type="entry name" value="HTH_DEOR_2"/>
    <property type="match status" value="1"/>
</dbReference>
<evidence type="ECO:0000313" key="5">
    <source>
        <dbReference type="EMBL" id="CUO44572.1"/>
    </source>
</evidence>
<dbReference type="InterPro" id="IPR037171">
    <property type="entry name" value="NagB/RpiA_transferase-like"/>
</dbReference>
<dbReference type="Gene3D" id="1.10.10.10">
    <property type="entry name" value="Winged helix-like DNA-binding domain superfamily/Winged helix DNA-binding domain"/>
    <property type="match status" value="1"/>
</dbReference>
<reference evidence="5 6" key="1">
    <citation type="submission" date="2015-09" db="EMBL/GenBank/DDBJ databases">
        <authorList>
            <consortium name="Pathogen Informatics"/>
        </authorList>
    </citation>
    <scope>NUCLEOTIDE SEQUENCE [LARGE SCALE GENOMIC DNA]</scope>
    <source>
        <strain evidence="5 6">2789STDY5834835</strain>
    </source>
</reference>
<dbReference type="GeneID" id="75048507"/>
<dbReference type="Pfam" id="PF00455">
    <property type="entry name" value="DeoRC"/>
    <property type="match status" value="1"/>
</dbReference>
<dbReference type="PANTHER" id="PTHR30363">
    <property type="entry name" value="HTH-TYPE TRANSCRIPTIONAL REGULATOR SRLR-RELATED"/>
    <property type="match status" value="1"/>
</dbReference>
<protein>
    <submittedName>
        <fullName evidence="5">Glycerol-3-phosphate regulon repressor</fullName>
    </submittedName>
</protein>
<dbReference type="InterPro" id="IPR018356">
    <property type="entry name" value="Tscrpt_reg_HTH_DeoR_CS"/>
</dbReference>
<gene>
    <name evidence="5" type="primary">glpR_2</name>
    <name evidence="5" type="ORF">ERS852450_01819</name>
</gene>
<evidence type="ECO:0000256" key="2">
    <source>
        <dbReference type="ARBA" id="ARBA00023125"/>
    </source>
</evidence>
<evidence type="ECO:0000256" key="1">
    <source>
        <dbReference type="ARBA" id="ARBA00023015"/>
    </source>
</evidence>